<gene>
    <name evidence="1" type="ORF">PRUB_a5395</name>
</gene>
<dbReference type="PANTHER" id="PTHR32305:SF15">
    <property type="entry name" value="PROTEIN RHSA-RELATED"/>
    <property type="match status" value="1"/>
</dbReference>
<dbReference type="Gene3D" id="2.180.10.10">
    <property type="entry name" value="RHS repeat-associated core"/>
    <property type="match status" value="1"/>
</dbReference>
<evidence type="ECO:0008006" key="3">
    <source>
        <dbReference type="Google" id="ProtNLM"/>
    </source>
</evidence>
<sequence>MLGSTVLVTNDSGSAIAQYIYDPWGKQQRVYAASEMGSSLLPLTQMRAFTGHEQVDQLEVIHMNGRIYDANLGRFLQADPFVQFPDLTQSHNRYSYVLNNPLTYNDPSGYFLKKLMKITGLSSLLKAIAKIPILDAAVSIALGIYAPWALPLYQGLKTYAVTGSFGAALKAYVISSVTIGVSEVIGGALPFEAGGLTAVANVASHAMVGGITSVLQGGKFGHGFVSSMVTASMKGFMNPKTTNFGNAYTRTIIAGLVGGTVSELTGGKFANGAVTSAMQWWYNAEKGGKVEQERKEIEQKYERDKQRLIAKFESTVDEMIEKGYKYDGSPIINNMMSSVGASYLGCGAQAKYLNIRLYKMNYGSLELRWDFNIHSEYLPFRHQFVVGTPQIEGVALPAVRFDTWKGSYEQYED</sequence>
<protein>
    <recommendedName>
        <fullName evidence="3">RHS repeat-associated core domain-containing protein</fullName>
    </recommendedName>
</protein>
<organism evidence="1 2">
    <name type="scientific">Pseudoalteromonas rubra</name>
    <dbReference type="NCBI Taxonomy" id="43658"/>
    <lineage>
        <taxon>Bacteria</taxon>
        <taxon>Pseudomonadati</taxon>
        <taxon>Pseudomonadota</taxon>
        <taxon>Gammaproteobacteria</taxon>
        <taxon>Alteromonadales</taxon>
        <taxon>Pseudoalteromonadaceae</taxon>
        <taxon>Pseudoalteromonas</taxon>
    </lineage>
</organism>
<dbReference type="InterPro" id="IPR022385">
    <property type="entry name" value="Rhs_assc_core"/>
</dbReference>
<evidence type="ECO:0000313" key="1">
    <source>
        <dbReference type="EMBL" id="KAF7788525.1"/>
    </source>
</evidence>
<reference evidence="1 2" key="1">
    <citation type="journal article" date="2012" name="J. Bacteriol.">
        <title>Genome sequence of the cycloprodigiosin-producing bacterial strain Pseudoalteromonas rubra ATCC 29570(T).</title>
        <authorList>
            <person name="Xie B.B."/>
            <person name="Shu Y.L."/>
            <person name="Qin Q.L."/>
            <person name="Rong J.C."/>
            <person name="Zhang X.Y."/>
            <person name="Chen X.L."/>
            <person name="Zhou B.C."/>
            <person name="Zhang Y.Z."/>
        </authorList>
    </citation>
    <scope>NUCLEOTIDE SEQUENCE [LARGE SCALE GENOMIC DNA]</scope>
    <source>
        <strain evidence="1 2">DSM 6842</strain>
    </source>
</reference>
<dbReference type="PANTHER" id="PTHR32305">
    <property type="match status" value="1"/>
</dbReference>
<comment type="caution">
    <text evidence="1">The sequence shown here is derived from an EMBL/GenBank/DDBJ whole genome shotgun (WGS) entry which is preliminary data.</text>
</comment>
<dbReference type="InterPro" id="IPR050708">
    <property type="entry name" value="T6SS_VgrG/RHS"/>
</dbReference>
<dbReference type="EMBL" id="AHCD03000022">
    <property type="protein sequence ID" value="KAF7788525.1"/>
    <property type="molecule type" value="Genomic_DNA"/>
</dbReference>
<name>A0A8T0CF85_9GAMM</name>
<proteinExistence type="predicted"/>
<dbReference type="Proteomes" id="UP000016480">
    <property type="component" value="Unassembled WGS sequence"/>
</dbReference>
<evidence type="ECO:0000313" key="2">
    <source>
        <dbReference type="Proteomes" id="UP000016480"/>
    </source>
</evidence>
<dbReference type="AlphaFoldDB" id="A0A8T0CF85"/>
<accession>A0A8T0CF85</accession>
<dbReference type="NCBIfam" id="TIGR03696">
    <property type="entry name" value="Rhs_assc_core"/>
    <property type="match status" value="1"/>
</dbReference>